<evidence type="ECO:0000313" key="4">
    <source>
        <dbReference type="Proteomes" id="UP000001351"/>
    </source>
</evidence>
<feature type="compositionally biased region" description="Pro residues" evidence="1">
    <location>
        <begin position="44"/>
        <end position="59"/>
    </location>
</feature>
<dbReference type="eggNOG" id="ENOG5030UF2">
    <property type="taxonomic scope" value="Bacteria"/>
</dbReference>
<accession>E3FZP6</accession>
<dbReference type="OrthoDB" id="5504444at2"/>
<dbReference type="EMBL" id="CP002271">
    <property type="protein sequence ID" value="ADO69911.1"/>
    <property type="molecule type" value="Genomic_DNA"/>
</dbReference>
<proteinExistence type="predicted"/>
<evidence type="ECO:0000313" key="3">
    <source>
        <dbReference type="EMBL" id="ADO69911.1"/>
    </source>
</evidence>
<feature type="chain" id="PRO_5003169772" evidence="2">
    <location>
        <begin position="21"/>
        <end position="278"/>
    </location>
</feature>
<dbReference type="Proteomes" id="UP000001351">
    <property type="component" value="Chromosome"/>
</dbReference>
<dbReference type="KEGG" id="sur:STAUR_2107"/>
<dbReference type="RefSeq" id="WP_013375040.1">
    <property type="nucleotide sequence ID" value="NC_014623.1"/>
</dbReference>
<name>E3FZP6_STIAD</name>
<reference evidence="3 4" key="1">
    <citation type="journal article" date="2011" name="Mol. Biol. Evol.">
        <title>Comparative genomic analysis of fruiting body formation in Myxococcales.</title>
        <authorList>
            <person name="Huntley S."/>
            <person name="Hamann N."/>
            <person name="Wegener-Feldbrugge S."/>
            <person name="Treuner-Lange A."/>
            <person name="Kube M."/>
            <person name="Reinhardt R."/>
            <person name="Klages S."/>
            <person name="Muller R."/>
            <person name="Ronning C.M."/>
            <person name="Nierman W.C."/>
            <person name="Sogaard-Andersen L."/>
        </authorList>
    </citation>
    <scope>NUCLEOTIDE SEQUENCE [LARGE SCALE GENOMIC DNA]</scope>
    <source>
        <strain evidence="3 4">DW4/3-1</strain>
    </source>
</reference>
<organism evidence="3 4">
    <name type="scientific">Stigmatella aurantiaca (strain DW4/3-1)</name>
    <dbReference type="NCBI Taxonomy" id="378806"/>
    <lineage>
        <taxon>Bacteria</taxon>
        <taxon>Pseudomonadati</taxon>
        <taxon>Myxococcota</taxon>
        <taxon>Myxococcia</taxon>
        <taxon>Myxococcales</taxon>
        <taxon>Cystobacterineae</taxon>
        <taxon>Archangiaceae</taxon>
        <taxon>Stigmatella</taxon>
    </lineage>
</organism>
<dbReference type="STRING" id="378806.STAUR_2107"/>
<evidence type="ECO:0000256" key="2">
    <source>
        <dbReference type="SAM" id="SignalP"/>
    </source>
</evidence>
<dbReference type="HOGENOM" id="CLU_073824_0_0_7"/>
<feature type="region of interest" description="Disordered" evidence="1">
    <location>
        <begin position="22"/>
        <end position="67"/>
    </location>
</feature>
<gene>
    <name evidence="3" type="ordered locus">STAUR_2107</name>
</gene>
<evidence type="ECO:0000256" key="1">
    <source>
        <dbReference type="SAM" id="MobiDB-lite"/>
    </source>
</evidence>
<sequence length="278" mass="29841">MRIPLLTSLLALSLGLPAWGQDASESTSVNPVPDESWLSFPGQEAPPPPVEAMPVPPPPPRREAPARQVQPLVERVMQGPNRVSLHGALPLERGHVAVSLLVGFPLASAHVSLGVLPRFDAGGVVNTLYGIMNEVNARVRFTVLEGEGAQLALTMEGGHAFFLKPQSREVHGGRFFTGRRDWNLMPGLAGSARLGGRSRAFLELRYLLSIDTNPFLRTPLGGAPESVQTSGNVLFRTGLEVPFSERSSYVIMLGGNIHGRPEDADFMPTLSFGVVAGM</sequence>
<keyword evidence="2" id="KW-0732">Signal</keyword>
<dbReference type="AlphaFoldDB" id="E3FZP6"/>
<feature type="signal peptide" evidence="2">
    <location>
        <begin position="1"/>
        <end position="20"/>
    </location>
</feature>
<protein>
    <submittedName>
        <fullName evidence="3">Conserved uncharacterized protein</fullName>
    </submittedName>
</protein>
<keyword evidence="4" id="KW-1185">Reference proteome</keyword>